<evidence type="ECO:0000256" key="10">
    <source>
        <dbReference type="SAM" id="Phobius"/>
    </source>
</evidence>
<feature type="compositionally biased region" description="Low complexity" evidence="9">
    <location>
        <begin position="453"/>
        <end position="463"/>
    </location>
</feature>
<proteinExistence type="predicted"/>
<dbReference type="Pfam" id="PF08022">
    <property type="entry name" value="FAD_binding_8"/>
    <property type="match status" value="1"/>
</dbReference>
<evidence type="ECO:0000313" key="14">
    <source>
        <dbReference type="EMBL" id="OBS29021.1"/>
    </source>
</evidence>
<feature type="domain" description="Ferric oxidoreductase" evidence="11">
    <location>
        <begin position="120"/>
        <end position="234"/>
    </location>
</feature>
<feature type="transmembrane region" description="Helical" evidence="10">
    <location>
        <begin position="246"/>
        <end position="263"/>
    </location>
</feature>
<dbReference type="PANTHER" id="PTHR32361:SF9">
    <property type="entry name" value="FERRIC REDUCTASE TRANSMEMBRANE COMPONENT 3-RELATED"/>
    <property type="match status" value="1"/>
</dbReference>
<feature type="transmembrane region" description="Helical" evidence="10">
    <location>
        <begin position="219"/>
        <end position="240"/>
    </location>
</feature>
<evidence type="ECO:0000313" key="15">
    <source>
        <dbReference type="Proteomes" id="UP000091967"/>
    </source>
</evidence>
<keyword evidence="15" id="KW-1185">Reference proteome</keyword>
<feature type="domain" description="FAD-binding 8" evidence="12">
    <location>
        <begin position="290"/>
        <end position="362"/>
    </location>
</feature>
<dbReference type="Pfam" id="PF01794">
    <property type="entry name" value="Ferric_reduct"/>
    <property type="match status" value="1"/>
</dbReference>
<feature type="domain" description="Ferric reductase NAD binding" evidence="13">
    <location>
        <begin position="371"/>
        <end position="553"/>
    </location>
</feature>
<feature type="compositionally biased region" description="Polar residues" evidence="9">
    <location>
        <begin position="498"/>
        <end position="508"/>
    </location>
</feature>
<accession>A0A1B8B8G5</accession>
<dbReference type="Proteomes" id="UP000091967">
    <property type="component" value="Unassembled WGS sequence"/>
</dbReference>
<dbReference type="InterPro" id="IPR013130">
    <property type="entry name" value="Fe3_Rdtase_TM_dom"/>
</dbReference>
<dbReference type="InterPro" id="IPR039261">
    <property type="entry name" value="FNR_nucleotide-bd"/>
</dbReference>
<keyword evidence="6" id="KW-0560">Oxidoreductase</keyword>
<evidence type="ECO:0000259" key="12">
    <source>
        <dbReference type="Pfam" id="PF08022"/>
    </source>
</evidence>
<feature type="transmembrane region" description="Helical" evidence="10">
    <location>
        <begin position="158"/>
        <end position="181"/>
    </location>
</feature>
<evidence type="ECO:0000256" key="5">
    <source>
        <dbReference type="ARBA" id="ARBA00022989"/>
    </source>
</evidence>
<keyword evidence="2" id="KW-0813">Transport</keyword>
<comment type="caution">
    <text evidence="14">The sequence shown here is derived from an EMBL/GenBank/DDBJ whole genome shotgun (WGS) entry which is preliminary data.</text>
</comment>
<dbReference type="SFLD" id="SFLDG01168">
    <property type="entry name" value="Ferric_reductase_subgroup_(FRE"/>
    <property type="match status" value="1"/>
</dbReference>
<dbReference type="GO" id="GO:0005886">
    <property type="term" value="C:plasma membrane"/>
    <property type="evidence" value="ECO:0007669"/>
    <property type="project" value="TreeGrafter"/>
</dbReference>
<evidence type="ECO:0000256" key="7">
    <source>
        <dbReference type="ARBA" id="ARBA00023065"/>
    </source>
</evidence>
<evidence type="ECO:0000256" key="3">
    <source>
        <dbReference type="ARBA" id="ARBA00022692"/>
    </source>
</evidence>
<organism evidence="14 15">
    <name type="scientific">Fusarium poae</name>
    <dbReference type="NCBI Taxonomy" id="36050"/>
    <lineage>
        <taxon>Eukaryota</taxon>
        <taxon>Fungi</taxon>
        <taxon>Dikarya</taxon>
        <taxon>Ascomycota</taxon>
        <taxon>Pezizomycotina</taxon>
        <taxon>Sordariomycetes</taxon>
        <taxon>Hypocreomycetidae</taxon>
        <taxon>Hypocreales</taxon>
        <taxon>Nectriaceae</taxon>
        <taxon>Fusarium</taxon>
    </lineage>
</organism>
<feature type="transmembrane region" description="Helical" evidence="10">
    <location>
        <begin position="125"/>
        <end position="146"/>
    </location>
</feature>
<feature type="region of interest" description="Disordered" evidence="9">
    <location>
        <begin position="441"/>
        <end position="470"/>
    </location>
</feature>
<dbReference type="STRING" id="36050.A0A1B8B8G5"/>
<dbReference type="CDD" id="cd06186">
    <property type="entry name" value="NOX_Duox_like_FAD_NADP"/>
    <property type="match status" value="1"/>
</dbReference>
<name>A0A1B8B8G5_FUSPO</name>
<sequence length="573" mass="62128">MVSHPSHSDPAFLAKLAHRQQMNYDAMTFFAGAMASFYFVICISLLLRRLCVEVGASRKPGITTAIFRYMRAPALGNIPGLPPGGYTFAILGYLVINAVVTFTYLDNENMPFLSNIASRTGWMAIANMLIVILLSLKNTPVAILIASSYERLNILHRVAGYTTLIFAMVHASTYTAVFGAQNFLQCLLAKEEIFGMVALGSFITLSFAGAVLRAWWYELFYYIHINVWVLAVMTTGLHQPEPGKKVLYIVCVSAGIWAVGRIVRFGRLAANSINNTVTLTPLPNGGTRVTLAKAPVGSTSGKHGFLWVPAVRALETHPFTMVAVDPVEFVISAYDGFTQKLHDCALQNPGIKLKASVEGPYGMLPDIKGYGKVMLVAGGSGASFTVGAALNMLKKLDRSEEVVIEFIWMIRNQAYMSWFAQHLETLHRDHRVSTRVYVTRASATESAPHRQPSTSSTTSSSSTFVDHNTEKDIITQPGTAVIARSSPDLEKDGIPSPASITAHPSQGDTVVFSGRPDVASLVKGSIESTPSDKRVLVMGCGPKTLMSAVQNAAADAIMDNGAGVELHLEKFGW</sequence>
<dbReference type="InterPro" id="IPR051410">
    <property type="entry name" value="Ferric/Cupric_Reductase"/>
</dbReference>
<dbReference type="InterPro" id="IPR013121">
    <property type="entry name" value="Fe_red_NAD-bd_6"/>
</dbReference>
<evidence type="ECO:0000259" key="13">
    <source>
        <dbReference type="Pfam" id="PF08030"/>
    </source>
</evidence>
<evidence type="ECO:0000256" key="2">
    <source>
        <dbReference type="ARBA" id="ARBA00022448"/>
    </source>
</evidence>
<feature type="transmembrane region" description="Helical" evidence="10">
    <location>
        <begin position="26"/>
        <end position="47"/>
    </location>
</feature>
<feature type="region of interest" description="Disordered" evidence="9">
    <location>
        <begin position="487"/>
        <end position="509"/>
    </location>
</feature>
<dbReference type="AlphaFoldDB" id="A0A1B8B8G5"/>
<dbReference type="InterPro" id="IPR013112">
    <property type="entry name" value="FAD-bd_8"/>
</dbReference>
<dbReference type="PANTHER" id="PTHR32361">
    <property type="entry name" value="FERRIC/CUPRIC REDUCTASE TRANSMEMBRANE COMPONENT"/>
    <property type="match status" value="1"/>
</dbReference>
<feature type="transmembrane region" description="Helical" evidence="10">
    <location>
        <begin position="193"/>
        <end position="212"/>
    </location>
</feature>
<evidence type="ECO:0000256" key="1">
    <source>
        <dbReference type="ARBA" id="ARBA00004141"/>
    </source>
</evidence>
<keyword evidence="5 10" id="KW-1133">Transmembrane helix</keyword>
<dbReference type="GO" id="GO:0015677">
    <property type="term" value="P:copper ion import"/>
    <property type="evidence" value="ECO:0007669"/>
    <property type="project" value="TreeGrafter"/>
</dbReference>
<evidence type="ECO:0000256" key="6">
    <source>
        <dbReference type="ARBA" id="ARBA00023002"/>
    </source>
</evidence>
<gene>
    <name evidence="14" type="ORF">FPOA_02957</name>
</gene>
<dbReference type="EMBL" id="LYXU01000001">
    <property type="protein sequence ID" value="OBS29021.1"/>
    <property type="molecule type" value="Genomic_DNA"/>
</dbReference>
<evidence type="ECO:0000256" key="9">
    <source>
        <dbReference type="SAM" id="MobiDB-lite"/>
    </source>
</evidence>
<protein>
    <recommendedName>
        <fullName evidence="16">FAD-binding FR-type domain-containing protein</fullName>
    </recommendedName>
</protein>
<evidence type="ECO:0000256" key="8">
    <source>
        <dbReference type="ARBA" id="ARBA00023136"/>
    </source>
</evidence>
<dbReference type="GO" id="GO:0006879">
    <property type="term" value="P:intracellular iron ion homeostasis"/>
    <property type="evidence" value="ECO:0007669"/>
    <property type="project" value="TreeGrafter"/>
</dbReference>
<keyword evidence="8 10" id="KW-0472">Membrane</keyword>
<evidence type="ECO:0008006" key="16">
    <source>
        <dbReference type="Google" id="ProtNLM"/>
    </source>
</evidence>
<dbReference type="SFLD" id="SFLDS00052">
    <property type="entry name" value="Ferric_Reductase_Domain"/>
    <property type="match status" value="1"/>
</dbReference>
<keyword evidence="3 10" id="KW-0812">Transmembrane</keyword>
<evidence type="ECO:0000256" key="4">
    <source>
        <dbReference type="ARBA" id="ARBA00022982"/>
    </source>
</evidence>
<dbReference type="OMA" id="RRWWYEL"/>
<dbReference type="SUPFAM" id="SSF52343">
    <property type="entry name" value="Ferredoxin reductase-like, C-terminal NADP-linked domain"/>
    <property type="match status" value="1"/>
</dbReference>
<evidence type="ECO:0000259" key="11">
    <source>
        <dbReference type="Pfam" id="PF01794"/>
    </source>
</evidence>
<dbReference type="Gene3D" id="3.40.50.80">
    <property type="entry name" value="Nucleotide-binding domain of ferredoxin-NADP reductase (FNR) module"/>
    <property type="match status" value="1"/>
</dbReference>
<feature type="transmembrane region" description="Helical" evidence="10">
    <location>
        <begin position="85"/>
        <end position="105"/>
    </location>
</feature>
<dbReference type="GO" id="GO:0000293">
    <property type="term" value="F:ferric-chelate reductase activity"/>
    <property type="evidence" value="ECO:0007669"/>
    <property type="project" value="UniProtKB-ARBA"/>
</dbReference>
<reference evidence="14 15" key="1">
    <citation type="submission" date="2016-06" db="EMBL/GenBank/DDBJ databases">
        <title>Living apart together: crosstalk between the core and supernumerary genomes in a fungal plant pathogen.</title>
        <authorList>
            <person name="Vanheule A."/>
            <person name="Audenaert K."/>
            <person name="Warris S."/>
            <person name="Van De Geest H."/>
            <person name="Schijlen E."/>
            <person name="Hofte M."/>
            <person name="De Saeger S."/>
            <person name="Haesaert G."/>
            <person name="Waalwijk C."/>
            <person name="Van Der Lee T."/>
        </authorList>
    </citation>
    <scope>NUCLEOTIDE SEQUENCE [LARGE SCALE GENOMIC DNA]</scope>
    <source>
        <strain evidence="14 15">2516</strain>
    </source>
</reference>
<comment type="subcellular location">
    <subcellularLocation>
        <location evidence="1">Membrane</location>
        <topology evidence="1">Multi-pass membrane protein</topology>
    </subcellularLocation>
</comment>
<keyword evidence="4" id="KW-0249">Electron transport</keyword>
<dbReference type="GO" id="GO:0006826">
    <property type="term" value="P:iron ion transport"/>
    <property type="evidence" value="ECO:0007669"/>
    <property type="project" value="TreeGrafter"/>
</dbReference>
<keyword evidence="7" id="KW-0406">Ion transport</keyword>
<dbReference type="Pfam" id="PF08030">
    <property type="entry name" value="NAD_binding_6"/>
    <property type="match status" value="1"/>
</dbReference>